<gene>
    <name evidence="2" type="ORF">D2V04_14650</name>
</gene>
<evidence type="ECO:0000313" key="2">
    <source>
        <dbReference type="EMBL" id="RIV75537.1"/>
    </source>
</evidence>
<name>A0A418NDR4_9SPHN</name>
<dbReference type="PANTHER" id="PTHR20883:SF46">
    <property type="entry name" value="PHYTANOYL-COA HYDROXYLASE"/>
    <property type="match status" value="1"/>
</dbReference>
<keyword evidence="2" id="KW-0223">Dioxygenase</keyword>
<dbReference type="InterPro" id="IPR008775">
    <property type="entry name" value="Phytyl_CoA_dOase-like"/>
</dbReference>
<comment type="caution">
    <text evidence="2">The sequence shown here is derived from an EMBL/GenBank/DDBJ whole genome shotgun (WGS) entry which is preliminary data.</text>
</comment>
<dbReference type="GO" id="GO:0005506">
    <property type="term" value="F:iron ion binding"/>
    <property type="evidence" value="ECO:0007669"/>
    <property type="project" value="UniProtKB-ARBA"/>
</dbReference>
<reference evidence="2 3" key="1">
    <citation type="submission" date="2018-08" db="EMBL/GenBank/DDBJ databases">
        <title>Altererythrobacter sp.Ery1 and Ery12, the genome sequencing of novel strains in genus Alterythrobacter.</title>
        <authorList>
            <person name="Cheng H."/>
            <person name="Wu Y.-H."/>
            <person name="Fang C."/>
            <person name="Xu X.-W."/>
        </authorList>
    </citation>
    <scope>NUCLEOTIDE SEQUENCE [LARGE SCALE GENOMIC DNA]</scope>
    <source>
        <strain evidence="2 3">Ery1</strain>
    </source>
</reference>
<sequence length="304" mass="33812">MVGMTSAPSATAPAALSPAQQLEQNGFVRFTDVLDPVTMDTLLLRAHATLLREKEAAREAVKSNGSLIHLSDNPEYADVIGSPKIAELLREVGATDPRWTGGFLISKPAGGPPLFWHQDWWGWTEPESYDVRAHQLFVMIYLTDTTPENGCLRVIPGTHLRDHPLHHLEAAHSEGLQSFANPDAVDYAAHPDEVAVPVKAGDVLIGDSRLIHGAYANRTNEERPLLTLWYMPHWSGMSPGMRARGMENYLRRDDIHTSVARPLTPLDWTPVLRQRVEAVLPTYEDSEPPVPWHRTPDTSRLIPA</sequence>
<dbReference type="GO" id="GO:0016706">
    <property type="term" value="F:2-oxoglutarate-dependent dioxygenase activity"/>
    <property type="evidence" value="ECO:0007669"/>
    <property type="project" value="UniProtKB-ARBA"/>
</dbReference>
<dbReference type="RefSeq" id="WP_119514463.1">
    <property type="nucleotide sequence ID" value="NZ_QXFK01000019.1"/>
</dbReference>
<dbReference type="Proteomes" id="UP000285092">
    <property type="component" value="Unassembled WGS sequence"/>
</dbReference>
<dbReference type="SUPFAM" id="SSF51197">
    <property type="entry name" value="Clavaminate synthase-like"/>
    <property type="match status" value="1"/>
</dbReference>
<protein>
    <submittedName>
        <fullName evidence="2">Phytanoyl-CoA dioxygenase</fullName>
    </submittedName>
</protein>
<dbReference type="OrthoDB" id="7433071at2"/>
<feature type="region of interest" description="Disordered" evidence="1">
    <location>
        <begin position="284"/>
        <end position="304"/>
    </location>
</feature>
<dbReference type="PANTHER" id="PTHR20883">
    <property type="entry name" value="PHYTANOYL-COA DIOXYGENASE DOMAIN CONTAINING 1"/>
    <property type="match status" value="1"/>
</dbReference>
<evidence type="ECO:0000313" key="3">
    <source>
        <dbReference type="Proteomes" id="UP000285092"/>
    </source>
</evidence>
<dbReference type="AlphaFoldDB" id="A0A418NDR4"/>
<keyword evidence="3" id="KW-1185">Reference proteome</keyword>
<accession>A0A418NDR4</accession>
<keyword evidence="2" id="KW-0560">Oxidoreductase</keyword>
<organism evidence="2 3">
    <name type="scientific">Pelagerythrobacter aerophilus</name>
    <dbReference type="NCBI Taxonomy" id="2306995"/>
    <lineage>
        <taxon>Bacteria</taxon>
        <taxon>Pseudomonadati</taxon>
        <taxon>Pseudomonadota</taxon>
        <taxon>Alphaproteobacteria</taxon>
        <taxon>Sphingomonadales</taxon>
        <taxon>Erythrobacteraceae</taxon>
        <taxon>Pelagerythrobacter</taxon>
    </lineage>
</organism>
<dbReference type="EMBL" id="QXFK01000019">
    <property type="protein sequence ID" value="RIV75537.1"/>
    <property type="molecule type" value="Genomic_DNA"/>
</dbReference>
<evidence type="ECO:0000256" key="1">
    <source>
        <dbReference type="SAM" id="MobiDB-lite"/>
    </source>
</evidence>
<dbReference type="Pfam" id="PF05721">
    <property type="entry name" value="PhyH"/>
    <property type="match status" value="1"/>
</dbReference>
<dbReference type="Gene3D" id="2.60.120.620">
    <property type="entry name" value="q2cbj1_9rhob like domain"/>
    <property type="match status" value="1"/>
</dbReference>
<proteinExistence type="predicted"/>